<dbReference type="GO" id="GO:0003723">
    <property type="term" value="F:RNA binding"/>
    <property type="evidence" value="ECO:0007669"/>
    <property type="project" value="UniProtKB-UniRule"/>
</dbReference>
<evidence type="ECO:0000256" key="1">
    <source>
        <dbReference type="PROSITE-ProRule" id="PRU00176"/>
    </source>
</evidence>
<feature type="domain" description="RRM" evidence="3">
    <location>
        <begin position="442"/>
        <end position="525"/>
    </location>
</feature>
<evidence type="ECO:0000313" key="6">
    <source>
        <dbReference type="Proteomes" id="UP000195402"/>
    </source>
</evidence>
<dbReference type="InterPro" id="IPR000504">
    <property type="entry name" value="RRM_dom"/>
</dbReference>
<dbReference type="CDD" id="cd00590">
    <property type="entry name" value="RRM_SF"/>
    <property type="match status" value="1"/>
</dbReference>
<dbReference type="SMART" id="SM00439">
    <property type="entry name" value="BAH"/>
    <property type="match status" value="1"/>
</dbReference>
<evidence type="ECO:0000259" key="4">
    <source>
        <dbReference type="PROSITE" id="PS51038"/>
    </source>
</evidence>
<feature type="compositionally biased region" description="Polar residues" evidence="2">
    <location>
        <begin position="316"/>
        <end position="325"/>
    </location>
</feature>
<dbReference type="SUPFAM" id="SSF54928">
    <property type="entry name" value="RNA-binding domain, RBD"/>
    <property type="match status" value="1"/>
</dbReference>
<dbReference type="OrthoDB" id="1896853at2759"/>
<dbReference type="EMBL" id="MVGT01004386">
    <property type="protein sequence ID" value="OUZ99937.1"/>
    <property type="molecule type" value="Genomic_DNA"/>
</dbReference>
<dbReference type="InterPro" id="IPR035979">
    <property type="entry name" value="RBD_domain_sf"/>
</dbReference>
<keyword evidence="1" id="KW-0694">RNA-binding</keyword>
<gene>
    <name evidence="5" type="ORF">BVC80_9069g49</name>
</gene>
<dbReference type="InterPro" id="IPR012677">
    <property type="entry name" value="Nucleotide-bd_a/b_plait_sf"/>
</dbReference>
<dbReference type="AlphaFoldDB" id="A0A200PP25"/>
<name>A0A200PP25_MACCD</name>
<feature type="compositionally biased region" description="Basic and acidic residues" evidence="2">
    <location>
        <begin position="261"/>
        <end position="275"/>
    </location>
</feature>
<evidence type="ECO:0000313" key="5">
    <source>
        <dbReference type="EMBL" id="OUZ99937.1"/>
    </source>
</evidence>
<dbReference type="OMA" id="KIWQQNQ"/>
<dbReference type="PROSITE" id="PS50102">
    <property type="entry name" value="RRM"/>
    <property type="match status" value="1"/>
</dbReference>
<dbReference type="STRING" id="56857.A0A200PP25"/>
<evidence type="ECO:0000256" key="2">
    <source>
        <dbReference type="SAM" id="MobiDB-lite"/>
    </source>
</evidence>
<feature type="domain" description="BAH" evidence="4">
    <location>
        <begin position="41"/>
        <end position="166"/>
    </location>
</feature>
<dbReference type="FunFam" id="2.30.30.490:FF:000017">
    <property type="entry name" value="Bromo-adjacent homology (BAH) domain-containing protein"/>
    <property type="match status" value="1"/>
</dbReference>
<dbReference type="Pfam" id="PF01426">
    <property type="entry name" value="BAH"/>
    <property type="match status" value="1"/>
</dbReference>
<dbReference type="InParanoid" id="A0A200PP25"/>
<comment type="caution">
    <text evidence="5">The sequence shown here is derived from an EMBL/GenBank/DDBJ whole genome shotgun (WGS) entry which is preliminary data.</text>
</comment>
<organism evidence="5 6">
    <name type="scientific">Macleaya cordata</name>
    <name type="common">Five-seeded plume-poppy</name>
    <name type="synonym">Bocconia cordata</name>
    <dbReference type="NCBI Taxonomy" id="56857"/>
    <lineage>
        <taxon>Eukaryota</taxon>
        <taxon>Viridiplantae</taxon>
        <taxon>Streptophyta</taxon>
        <taxon>Embryophyta</taxon>
        <taxon>Tracheophyta</taxon>
        <taxon>Spermatophyta</taxon>
        <taxon>Magnoliopsida</taxon>
        <taxon>Ranunculales</taxon>
        <taxon>Papaveraceae</taxon>
        <taxon>Papaveroideae</taxon>
        <taxon>Macleaya</taxon>
    </lineage>
</organism>
<sequence length="665" mass="74009">MSSSKEASEVENCDFKWGTKRGIGGKRKEVQFYESFTYDGDEYFLYDCVYLYKEGEPEPYIGKIIKIWEQPVQKKKVKVLWFFRPIEILNYLGDDEALQNELFLASGEGLGLANINPLEAIAGKCNVVCTSKNDRNQQPSEEELRMADYIFHRTFNVSTLVISDKIDEKIAGIEDKFIYKRNNGQKSSNISKLDTGRTEEDGKVGVPENSVGREKPDISVIKENEQVPLPADTPFSHAGVESNGTANTVLKEENALAGKEIPIKEADSGEGEGKIGKISINQVPKKEKMKSVNGLDESDRPSKKARLDNSVKSSKELQPTISTPLPLNKDTNEARVEKKLRVDSDEDYVGASETMGSASEDIVGDSPVQDKSPTKKVKLDEKKVNLPNGKLSKPAATAGTEKDNNTDGQTVEVSRRPLADRSKWFKGLAWEERMETADDQGTLVLLENLDPAYTSAEVEDIIWHGFRENCTAKVVQKTAISSPHSGQAFVIFKTRDAAEMAIKKLDEGCLMLPNGRPLVASRGSPPKLSGKSSTLVGHLFIDKIKLQTQREEIKRAVSTSHCSQPNTIEYEMALEWCLLQTRADKWWKEFYMGMKCENLGPISSPNEQNCSICRPASFGSEVRKCILVKICNLKTMSTPFAGFLSNLKEKLILLGGKNMACHYCI</sequence>
<feature type="compositionally biased region" description="Basic and acidic residues" evidence="2">
    <location>
        <begin position="297"/>
        <end position="315"/>
    </location>
</feature>
<feature type="region of interest" description="Disordered" evidence="2">
    <location>
        <begin position="188"/>
        <end position="212"/>
    </location>
</feature>
<feature type="compositionally biased region" description="Basic and acidic residues" evidence="2">
    <location>
        <begin position="330"/>
        <end position="343"/>
    </location>
</feature>
<dbReference type="Gene3D" id="3.30.70.330">
    <property type="match status" value="1"/>
</dbReference>
<feature type="compositionally biased region" description="Basic and acidic residues" evidence="2">
    <location>
        <begin position="194"/>
        <end position="203"/>
    </location>
</feature>
<keyword evidence="6" id="KW-1185">Reference proteome</keyword>
<dbReference type="Gene3D" id="2.30.30.490">
    <property type="match status" value="1"/>
</dbReference>
<dbReference type="InterPro" id="IPR043151">
    <property type="entry name" value="BAH_sf"/>
</dbReference>
<accession>A0A200PP25</accession>
<dbReference type="Proteomes" id="UP000195402">
    <property type="component" value="Unassembled WGS sequence"/>
</dbReference>
<feature type="region of interest" description="Disordered" evidence="2">
    <location>
        <begin position="261"/>
        <end position="414"/>
    </location>
</feature>
<evidence type="ECO:0000259" key="3">
    <source>
        <dbReference type="PROSITE" id="PS50102"/>
    </source>
</evidence>
<dbReference type="PANTHER" id="PTHR47073">
    <property type="entry name" value="PROTEIN ANTI-SILENCING 1"/>
    <property type="match status" value="1"/>
</dbReference>
<dbReference type="PANTHER" id="PTHR47073:SF2">
    <property type="entry name" value="PROTEIN ANTI-SILENCING 1"/>
    <property type="match status" value="1"/>
</dbReference>
<dbReference type="Pfam" id="PF00076">
    <property type="entry name" value="RRM_1"/>
    <property type="match status" value="1"/>
</dbReference>
<proteinExistence type="predicted"/>
<dbReference type="InterPro" id="IPR001025">
    <property type="entry name" value="BAH_dom"/>
</dbReference>
<dbReference type="GO" id="GO:0003682">
    <property type="term" value="F:chromatin binding"/>
    <property type="evidence" value="ECO:0007669"/>
    <property type="project" value="InterPro"/>
</dbReference>
<protein>
    <submittedName>
        <fullName evidence="5">RNA recognition motif domain</fullName>
    </submittedName>
</protein>
<reference evidence="5 6" key="1">
    <citation type="journal article" date="2017" name="Mol. Plant">
        <title>The Genome of Medicinal Plant Macleaya cordata Provides New Insights into Benzylisoquinoline Alkaloids Metabolism.</title>
        <authorList>
            <person name="Liu X."/>
            <person name="Liu Y."/>
            <person name="Huang P."/>
            <person name="Ma Y."/>
            <person name="Qing Z."/>
            <person name="Tang Q."/>
            <person name="Cao H."/>
            <person name="Cheng P."/>
            <person name="Zheng Y."/>
            <person name="Yuan Z."/>
            <person name="Zhou Y."/>
            <person name="Liu J."/>
            <person name="Tang Z."/>
            <person name="Zhuo Y."/>
            <person name="Zhang Y."/>
            <person name="Yu L."/>
            <person name="Huang J."/>
            <person name="Yang P."/>
            <person name="Peng Q."/>
            <person name="Zhang J."/>
            <person name="Jiang W."/>
            <person name="Zhang Z."/>
            <person name="Lin K."/>
            <person name="Ro D.K."/>
            <person name="Chen X."/>
            <person name="Xiong X."/>
            <person name="Shang Y."/>
            <person name="Huang S."/>
            <person name="Zeng J."/>
        </authorList>
    </citation>
    <scope>NUCLEOTIDE SEQUENCE [LARGE SCALE GENOMIC DNA]</scope>
    <source>
        <strain evidence="6">cv. BLH2017</strain>
        <tissue evidence="5">Root</tissue>
    </source>
</reference>
<dbReference type="PROSITE" id="PS51038">
    <property type="entry name" value="BAH"/>
    <property type="match status" value="1"/>
</dbReference>
<dbReference type="FunCoup" id="A0A200PP25">
    <property type="interactions" value="1277"/>
</dbReference>